<dbReference type="EMBL" id="JALIEB010000003">
    <property type="protein sequence ID" value="MCV3270900.1"/>
    <property type="molecule type" value="Genomic_DNA"/>
</dbReference>
<protein>
    <submittedName>
        <fullName evidence="1">DUF4198 domain-containing protein</fullName>
    </submittedName>
</protein>
<comment type="caution">
    <text evidence="1">The sequence shown here is derived from an EMBL/GenBank/DDBJ whole genome shotgun (WGS) entry which is preliminary data.</text>
</comment>
<proteinExistence type="predicted"/>
<gene>
    <name evidence="1" type="ORF">MUB52_05620</name>
</gene>
<reference evidence="1 2" key="1">
    <citation type="submission" date="2022-04" db="EMBL/GenBank/DDBJ databases">
        <title>Roseobacter sp. WL0113 is a bacterium isolated from neritic sediment.</title>
        <authorList>
            <person name="Wang L."/>
            <person name="He W."/>
            <person name="Zhang D.-F."/>
        </authorList>
    </citation>
    <scope>NUCLEOTIDE SEQUENCE [LARGE SCALE GENOMIC DNA]</scope>
    <source>
        <strain evidence="1 2">WL0113</strain>
    </source>
</reference>
<dbReference type="Pfam" id="PF10670">
    <property type="entry name" value="DUF4198"/>
    <property type="match status" value="1"/>
</dbReference>
<dbReference type="Proteomes" id="UP001208690">
    <property type="component" value="Unassembled WGS sequence"/>
</dbReference>
<organism evidence="1 2">
    <name type="scientific">Roseobacter sinensis</name>
    <dbReference type="NCBI Taxonomy" id="2931391"/>
    <lineage>
        <taxon>Bacteria</taxon>
        <taxon>Pseudomonadati</taxon>
        <taxon>Pseudomonadota</taxon>
        <taxon>Alphaproteobacteria</taxon>
        <taxon>Rhodobacterales</taxon>
        <taxon>Roseobacteraceae</taxon>
        <taxon>Roseobacter</taxon>
    </lineage>
</organism>
<accession>A0ABT3BBD8</accession>
<evidence type="ECO:0000313" key="2">
    <source>
        <dbReference type="Proteomes" id="UP001208690"/>
    </source>
</evidence>
<keyword evidence="2" id="KW-1185">Reference proteome</keyword>
<dbReference type="RefSeq" id="WP_263843228.1">
    <property type="nucleotide sequence ID" value="NZ_JALIEB010000003.1"/>
</dbReference>
<dbReference type="InterPro" id="IPR019613">
    <property type="entry name" value="DUF4198"/>
</dbReference>
<name>A0ABT3BBD8_9RHOB</name>
<evidence type="ECO:0000313" key="1">
    <source>
        <dbReference type="EMBL" id="MCV3270900.1"/>
    </source>
</evidence>
<sequence length="270" mass="29400">MRVSRNAVFALLLAAQPGFGHEFWIDPEDYTVAPGAALTAHLRNGEDFKGITLAWFENRFTRFELVLGDSVIPVQGRAGDTPALATTAPEAEGLLVVLHETAPSQLTYKEWPKFLKFAAHKDFPNAAADHEAAGWPKEGFRESYTRHAKSLIAIGSGAGEDRAFGLATEFVALSNPYEPAFDGEMRVRVLYDGAPRADAQVEVFERAPEGAVTVSLTRTDSEGEASVPVKPGHSYLFDAVVLRPSPEAGMEDRAPVWETLWAALTFSVPE</sequence>